<proteinExistence type="predicted"/>
<sequence>MQTQIRTYFPVDGGGVDEGAHVIDTAGADEDFNTTRDLKDDDEDDAAGSNEMGPETVSGANA</sequence>
<organism evidence="2 3">
    <name type="scientific">Spirosoma linguale (strain ATCC 33905 / DSM 74 / LMG 10896 / Claus 1)</name>
    <dbReference type="NCBI Taxonomy" id="504472"/>
    <lineage>
        <taxon>Bacteria</taxon>
        <taxon>Pseudomonadati</taxon>
        <taxon>Bacteroidota</taxon>
        <taxon>Cytophagia</taxon>
        <taxon>Cytophagales</taxon>
        <taxon>Cytophagaceae</taxon>
        <taxon>Spirosoma</taxon>
    </lineage>
</organism>
<dbReference type="HOGENOM" id="CLU_2901956_0_0_10"/>
<feature type="region of interest" description="Disordered" evidence="1">
    <location>
        <begin position="25"/>
        <end position="62"/>
    </location>
</feature>
<accession>D2QJV3</accession>
<dbReference type="RefSeq" id="WP_012928659.1">
    <property type="nucleotide sequence ID" value="NC_013730.1"/>
</dbReference>
<dbReference type="KEGG" id="sli:Slin_4162"/>
<evidence type="ECO:0000313" key="3">
    <source>
        <dbReference type="Proteomes" id="UP000002028"/>
    </source>
</evidence>
<reference evidence="2 3" key="1">
    <citation type="journal article" date="2010" name="Stand. Genomic Sci.">
        <title>Complete genome sequence of Spirosoma linguale type strain (1).</title>
        <authorList>
            <person name="Lail K."/>
            <person name="Sikorski J."/>
            <person name="Saunders E."/>
            <person name="Lapidus A."/>
            <person name="Glavina Del Rio T."/>
            <person name="Copeland A."/>
            <person name="Tice H."/>
            <person name="Cheng J.-F."/>
            <person name="Lucas S."/>
            <person name="Nolan M."/>
            <person name="Bruce D."/>
            <person name="Goodwin L."/>
            <person name="Pitluck S."/>
            <person name="Ivanova N."/>
            <person name="Mavromatis K."/>
            <person name="Ovchinnikova G."/>
            <person name="Pati A."/>
            <person name="Chen A."/>
            <person name="Palaniappan K."/>
            <person name="Land M."/>
            <person name="Hauser L."/>
            <person name="Chang Y.-J."/>
            <person name="Jeffries C.D."/>
            <person name="Chain P."/>
            <person name="Brettin T."/>
            <person name="Detter J.C."/>
            <person name="Schuetze A."/>
            <person name="Rohde M."/>
            <person name="Tindall B.J."/>
            <person name="Goeker M."/>
            <person name="Bristow J."/>
            <person name="Eisen J.A."/>
            <person name="Markowitz V."/>
            <person name="Hugenholtz P."/>
            <person name="Kyrpides N.C."/>
            <person name="Klenk H.-P."/>
            <person name="Chen F."/>
        </authorList>
    </citation>
    <scope>NUCLEOTIDE SEQUENCE [LARGE SCALE GENOMIC DNA]</scope>
    <source>
        <strain evidence="3">ATCC 33905 / DSM 74 / LMG 10896 / Claus 1</strain>
    </source>
</reference>
<protein>
    <submittedName>
        <fullName evidence="2">Uncharacterized protein</fullName>
    </submittedName>
</protein>
<dbReference type="AlphaFoldDB" id="D2QJV3"/>
<name>D2QJV3_SPILD</name>
<dbReference type="EMBL" id="CP001769">
    <property type="protein sequence ID" value="ADB40149.1"/>
    <property type="molecule type" value="Genomic_DNA"/>
</dbReference>
<keyword evidence="3" id="KW-1185">Reference proteome</keyword>
<dbReference type="Proteomes" id="UP000002028">
    <property type="component" value="Chromosome"/>
</dbReference>
<dbReference type="STRING" id="504472.Slin_4162"/>
<evidence type="ECO:0000313" key="2">
    <source>
        <dbReference type="EMBL" id="ADB40149.1"/>
    </source>
</evidence>
<gene>
    <name evidence="2" type="ordered locus">Slin_4162</name>
</gene>
<evidence type="ECO:0000256" key="1">
    <source>
        <dbReference type="SAM" id="MobiDB-lite"/>
    </source>
</evidence>